<dbReference type="NCBIfam" id="TIGR03491">
    <property type="entry name" value="TM0106 family RecB-like putative nuclease"/>
    <property type="match status" value="1"/>
</dbReference>
<dbReference type="SUPFAM" id="SSF53098">
    <property type="entry name" value="Ribonuclease H-like"/>
    <property type="match status" value="1"/>
</dbReference>
<reference evidence="2" key="1">
    <citation type="journal article" date="2015" name="Nature">
        <title>Complex archaea that bridge the gap between prokaryotes and eukaryotes.</title>
        <authorList>
            <person name="Spang A."/>
            <person name="Saw J.H."/>
            <person name="Jorgensen S.L."/>
            <person name="Zaremba-Niedzwiedzka K."/>
            <person name="Martijn J."/>
            <person name="Lind A.E."/>
            <person name="van Eijk R."/>
            <person name="Schleper C."/>
            <person name="Guy L."/>
            <person name="Ettema T.J."/>
        </authorList>
    </citation>
    <scope>NUCLEOTIDE SEQUENCE</scope>
</reference>
<accession>A0A0F9QAV5</accession>
<dbReference type="InterPro" id="IPR038720">
    <property type="entry name" value="YprB_RNase_H-like_dom"/>
</dbReference>
<dbReference type="AlphaFoldDB" id="A0A0F9QAV5"/>
<sequence>MNITASSLYDYIKCPHKVWRDIYGPQEEKIQETNPFVKLLWEKGVKHEERVVSELGDFLNLKEGSIDIRFQKTIEAMENKVPLIYQGVLKHENVLGIPDLLKLLPDNTYIPIDIKSGMGFEGADKDTGSEGKPKKHYAVQLCLYNDLLKTLGFANHNNGKIIDIHGKEVEYDLTAPMGVRIKETWWECYEEMKKDIDLLMKNKNGNKPALAGTCKLCPWYNSCKKWCEGAKDLTTIFYLGRSNRDRIAEDLSIEDVDAFLDINVAGVMERKKAEKKAGNNDFLLRIGDKSLQKSIDRARILYQTKKPVLYGSLTLPTVSYELFFDIEDDPTQEFIYLHGIYERNGSKGRYIYFAATELLVEAEKEAWGKFWEYIGSLPQDDYAVYYYSHHEKTTYKNLQKRYPDVISMEEVEKFFDNPNVIDLYKIVLSQTDWPVGSYSLKALATYSGFSWRDETPSGALSIQWFNDYIESKDENILKRILEYNEDDCKATMVLKDKLVELSDGNCVNRDKVGVE</sequence>
<dbReference type="InterPro" id="IPR019993">
    <property type="entry name" value="RecB_nuclease_TM0106_put"/>
</dbReference>
<gene>
    <name evidence="2" type="ORF">LCGC14_0796100</name>
</gene>
<proteinExistence type="predicted"/>
<feature type="domain" description="YprB ribonuclease H-like" evidence="1">
    <location>
        <begin position="322"/>
        <end position="498"/>
    </location>
</feature>
<name>A0A0F9QAV5_9ZZZZ</name>
<dbReference type="Pfam" id="PF13482">
    <property type="entry name" value="RNase_H_2"/>
    <property type="match status" value="1"/>
</dbReference>
<organism evidence="2">
    <name type="scientific">marine sediment metagenome</name>
    <dbReference type="NCBI Taxonomy" id="412755"/>
    <lineage>
        <taxon>unclassified sequences</taxon>
        <taxon>metagenomes</taxon>
        <taxon>ecological metagenomes</taxon>
    </lineage>
</organism>
<evidence type="ECO:0000313" key="2">
    <source>
        <dbReference type="EMBL" id="KKN34202.1"/>
    </source>
</evidence>
<comment type="caution">
    <text evidence="2">The sequence shown here is derived from an EMBL/GenBank/DDBJ whole genome shotgun (WGS) entry which is preliminary data.</text>
</comment>
<dbReference type="Gene3D" id="3.90.320.10">
    <property type="match status" value="1"/>
</dbReference>
<dbReference type="EMBL" id="LAZR01002120">
    <property type="protein sequence ID" value="KKN34202.1"/>
    <property type="molecule type" value="Genomic_DNA"/>
</dbReference>
<evidence type="ECO:0000259" key="1">
    <source>
        <dbReference type="Pfam" id="PF13482"/>
    </source>
</evidence>
<dbReference type="InterPro" id="IPR011604">
    <property type="entry name" value="PDDEXK-like_dom_sf"/>
</dbReference>
<dbReference type="InterPro" id="IPR012337">
    <property type="entry name" value="RNaseH-like_sf"/>
</dbReference>
<protein>
    <recommendedName>
        <fullName evidence="1">YprB ribonuclease H-like domain-containing protein</fullName>
    </recommendedName>
</protein>